<evidence type="ECO:0000256" key="3">
    <source>
        <dbReference type="ARBA" id="ARBA00012815"/>
    </source>
</evidence>
<evidence type="ECO:0000256" key="8">
    <source>
        <dbReference type="ARBA" id="ARBA00047639"/>
    </source>
</evidence>
<evidence type="ECO:0000256" key="9">
    <source>
        <dbReference type="NCBIfam" id="TIGR00442"/>
    </source>
</evidence>
<dbReference type="InterPro" id="IPR006195">
    <property type="entry name" value="aa-tRNA-synth_II"/>
</dbReference>
<dbReference type="InterPro" id="IPR036621">
    <property type="entry name" value="Anticodon-bd_dom_sf"/>
</dbReference>
<dbReference type="EC" id="6.1.1.21" evidence="3 9"/>
<dbReference type="InterPro" id="IPR041715">
    <property type="entry name" value="HisRS-like_core"/>
</dbReference>
<dbReference type="AlphaFoldDB" id="A0A561EB82"/>
<evidence type="ECO:0000313" key="13">
    <source>
        <dbReference type="Proteomes" id="UP000318297"/>
    </source>
</evidence>
<evidence type="ECO:0000256" key="7">
    <source>
        <dbReference type="ARBA" id="ARBA00022917"/>
    </source>
</evidence>
<comment type="similarity">
    <text evidence="1">Belongs to the class-II aminoacyl-tRNA synthetase family.</text>
</comment>
<gene>
    <name evidence="12" type="ORF">BKA23_1692</name>
</gene>
<dbReference type="SUPFAM" id="SSF55681">
    <property type="entry name" value="Class II aaRS and biotin synthetases"/>
    <property type="match status" value="1"/>
</dbReference>
<comment type="catalytic activity">
    <reaction evidence="8">
        <text>tRNA(His) + L-histidine + ATP = L-histidyl-tRNA(His) + AMP + diphosphate + H(+)</text>
        <dbReference type="Rhea" id="RHEA:17313"/>
        <dbReference type="Rhea" id="RHEA-COMP:9665"/>
        <dbReference type="Rhea" id="RHEA-COMP:9689"/>
        <dbReference type="ChEBI" id="CHEBI:15378"/>
        <dbReference type="ChEBI" id="CHEBI:30616"/>
        <dbReference type="ChEBI" id="CHEBI:33019"/>
        <dbReference type="ChEBI" id="CHEBI:57595"/>
        <dbReference type="ChEBI" id="CHEBI:78442"/>
        <dbReference type="ChEBI" id="CHEBI:78527"/>
        <dbReference type="ChEBI" id="CHEBI:456215"/>
        <dbReference type="EC" id="6.1.1.21"/>
    </reaction>
</comment>
<feature type="binding site" evidence="10">
    <location>
        <begin position="84"/>
        <end position="86"/>
    </location>
    <ligand>
        <name>L-histidine</name>
        <dbReference type="ChEBI" id="CHEBI:57595"/>
    </ligand>
</feature>
<evidence type="ECO:0000256" key="1">
    <source>
        <dbReference type="ARBA" id="ARBA00008226"/>
    </source>
</evidence>
<evidence type="ECO:0000259" key="11">
    <source>
        <dbReference type="PROSITE" id="PS50862"/>
    </source>
</evidence>
<dbReference type="EMBL" id="VIVQ01000001">
    <property type="protein sequence ID" value="TWE12870.1"/>
    <property type="molecule type" value="Genomic_DNA"/>
</dbReference>
<dbReference type="PANTHER" id="PTHR11476:SF7">
    <property type="entry name" value="HISTIDINE--TRNA LIGASE"/>
    <property type="match status" value="1"/>
</dbReference>
<evidence type="ECO:0000313" key="12">
    <source>
        <dbReference type="EMBL" id="TWE12870.1"/>
    </source>
</evidence>
<dbReference type="CDD" id="cd00773">
    <property type="entry name" value="HisRS-like_core"/>
    <property type="match status" value="1"/>
</dbReference>
<feature type="binding site" evidence="10">
    <location>
        <position position="277"/>
    </location>
    <ligand>
        <name>L-histidine</name>
        <dbReference type="ChEBI" id="CHEBI:57595"/>
    </ligand>
</feature>
<dbReference type="GO" id="GO:0005737">
    <property type="term" value="C:cytoplasm"/>
    <property type="evidence" value="ECO:0007669"/>
    <property type="project" value="UniProtKB-UniRule"/>
</dbReference>
<organism evidence="12 13">
    <name type="scientific">Rudaeicoccus suwonensis</name>
    <dbReference type="NCBI Taxonomy" id="657409"/>
    <lineage>
        <taxon>Bacteria</taxon>
        <taxon>Bacillati</taxon>
        <taxon>Actinomycetota</taxon>
        <taxon>Actinomycetes</taxon>
        <taxon>Micrococcales</taxon>
        <taxon>Dermacoccaceae</taxon>
        <taxon>Rudaeicoccus</taxon>
    </lineage>
</organism>
<evidence type="ECO:0000256" key="5">
    <source>
        <dbReference type="ARBA" id="ARBA00022741"/>
    </source>
</evidence>
<keyword evidence="12" id="KW-0436">Ligase</keyword>
<evidence type="ECO:0000256" key="2">
    <source>
        <dbReference type="ARBA" id="ARBA00011738"/>
    </source>
</evidence>
<sequence>MASKVTPISGFQEWLPRERIAELIVLDTIREVFELHGFASINTRALETVDRLAGQGADADKEIYGVRRLAASADEPVEFGLHFDMTVPFARYVLENAGKLTFPFRRYQIQSAWRGERPQRGRYREFIQADIDIIDAGELPDHYEAELPLVIADVFSRLPIGDYSIHANNRKICEGFYRGIGIDDIIGTLRIVDKLDKIGPQAVRDLLIQTGATERQADLSLALAQICTSDTSFVAQVRALGVEHPVLDEGLAQLANVVRTAAEHAPGVLVADLKIARGLDYYTGTVYETVLDRDPAYGSICSGGRYDALASDGKRTYPGVGVSIGVSRLLGLLIGEEGLTASRETPVAVLVAVNDEQSRPESMRIGAALRARGIPTLVAPKAAKFGKQIQFADRRGIPFVWFPDAGDGGGDQVKDIRSGDQVTADRLSWQPNPADLRAELVVPQHN</sequence>
<feature type="binding site" evidence="10">
    <location>
        <position position="128"/>
    </location>
    <ligand>
        <name>L-histidine</name>
        <dbReference type="ChEBI" id="CHEBI:57595"/>
    </ligand>
</feature>
<dbReference type="Gene3D" id="3.30.930.10">
    <property type="entry name" value="Bira Bifunctional Protein, Domain 2"/>
    <property type="match status" value="1"/>
</dbReference>
<protein>
    <recommendedName>
        <fullName evidence="4 9">Histidine--tRNA ligase</fullName>
        <ecNumber evidence="3 9">6.1.1.21</ecNumber>
    </recommendedName>
</protein>
<keyword evidence="13" id="KW-1185">Reference proteome</keyword>
<dbReference type="GO" id="GO:0004821">
    <property type="term" value="F:histidine-tRNA ligase activity"/>
    <property type="evidence" value="ECO:0007669"/>
    <property type="project" value="UniProtKB-UniRule"/>
</dbReference>
<dbReference type="Gene3D" id="3.40.50.800">
    <property type="entry name" value="Anticodon-binding domain"/>
    <property type="match status" value="1"/>
</dbReference>
<dbReference type="Proteomes" id="UP000318297">
    <property type="component" value="Unassembled WGS sequence"/>
</dbReference>
<comment type="caution">
    <text evidence="12">The sequence shown here is derived from an EMBL/GenBank/DDBJ whole genome shotgun (WGS) entry which is preliminary data.</text>
</comment>
<dbReference type="InterPro" id="IPR015807">
    <property type="entry name" value="His-tRNA-ligase"/>
</dbReference>
<dbReference type="GO" id="GO:0005524">
    <property type="term" value="F:ATP binding"/>
    <property type="evidence" value="ECO:0007669"/>
    <property type="project" value="UniProtKB-KW"/>
</dbReference>
<accession>A0A561EB82</accession>
<evidence type="ECO:0000256" key="4">
    <source>
        <dbReference type="ARBA" id="ARBA00017399"/>
    </source>
</evidence>
<keyword evidence="12" id="KW-0030">Aminoacyl-tRNA synthetase</keyword>
<dbReference type="SUPFAM" id="SSF52954">
    <property type="entry name" value="Class II aaRS ABD-related"/>
    <property type="match status" value="1"/>
</dbReference>
<feature type="binding site" evidence="10">
    <location>
        <position position="114"/>
    </location>
    <ligand>
        <name>L-histidine</name>
        <dbReference type="ChEBI" id="CHEBI:57595"/>
    </ligand>
</feature>
<keyword evidence="5" id="KW-0547">Nucleotide-binding</keyword>
<proteinExistence type="inferred from homology"/>
<name>A0A561EB82_9MICO</name>
<dbReference type="PANTHER" id="PTHR11476">
    <property type="entry name" value="HISTIDYL-TRNA SYNTHETASE"/>
    <property type="match status" value="1"/>
</dbReference>
<dbReference type="PROSITE" id="PS50862">
    <property type="entry name" value="AA_TRNA_LIGASE_II"/>
    <property type="match status" value="1"/>
</dbReference>
<dbReference type="GO" id="GO:0006427">
    <property type="term" value="P:histidyl-tRNA aminoacylation"/>
    <property type="evidence" value="ECO:0007669"/>
    <property type="project" value="UniProtKB-UniRule"/>
</dbReference>
<dbReference type="RefSeq" id="WP_145227189.1">
    <property type="nucleotide sequence ID" value="NZ_VIVQ01000001.1"/>
</dbReference>
<evidence type="ECO:0000256" key="10">
    <source>
        <dbReference type="PIRSR" id="PIRSR001549-1"/>
    </source>
</evidence>
<feature type="binding site" evidence="10">
    <location>
        <position position="132"/>
    </location>
    <ligand>
        <name>L-histidine</name>
        <dbReference type="ChEBI" id="CHEBI:57595"/>
    </ligand>
</feature>
<dbReference type="NCBIfam" id="TIGR00442">
    <property type="entry name" value="hisS"/>
    <property type="match status" value="1"/>
</dbReference>
<dbReference type="PIRSF" id="PIRSF001549">
    <property type="entry name" value="His-tRNA_synth"/>
    <property type="match status" value="1"/>
</dbReference>
<dbReference type="InterPro" id="IPR004516">
    <property type="entry name" value="HisRS/HisZ"/>
</dbReference>
<reference evidence="12 13" key="1">
    <citation type="submission" date="2019-06" db="EMBL/GenBank/DDBJ databases">
        <title>Sequencing the genomes of 1000 actinobacteria strains.</title>
        <authorList>
            <person name="Klenk H.-P."/>
        </authorList>
    </citation>
    <scope>NUCLEOTIDE SEQUENCE [LARGE SCALE GENOMIC DNA]</scope>
    <source>
        <strain evidence="12 13">DSM 19560</strain>
    </source>
</reference>
<keyword evidence="7" id="KW-0648">Protein biosynthesis</keyword>
<comment type="subunit">
    <text evidence="2">Homodimer.</text>
</comment>
<feature type="binding site" evidence="10">
    <location>
        <begin position="281"/>
        <end position="282"/>
    </location>
    <ligand>
        <name>L-histidine</name>
        <dbReference type="ChEBI" id="CHEBI:57595"/>
    </ligand>
</feature>
<evidence type="ECO:0000256" key="6">
    <source>
        <dbReference type="ARBA" id="ARBA00022840"/>
    </source>
</evidence>
<dbReference type="Pfam" id="PF13393">
    <property type="entry name" value="tRNA-synt_His"/>
    <property type="match status" value="1"/>
</dbReference>
<keyword evidence="6" id="KW-0067">ATP-binding</keyword>
<dbReference type="InterPro" id="IPR045864">
    <property type="entry name" value="aa-tRNA-synth_II/BPL/LPL"/>
</dbReference>
<feature type="domain" description="Aminoacyl-transfer RNA synthetases class-II family profile" evidence="11">
    <location>
        <begin position="25"/>
        <end position="346"/>
    </location>
</feature>
<dbReference type="OrthoDB" id="9800814at2"/>